<reference evidence="1" key="1">
    <citation type="submission" date="2014-05" db="EMBL/GenBank/DDBJ databases">
        <authorList>
            <person name="Chronopoulou M."/>
        </authorList>
    </citation>
    <scope>NUCLEOTIDE SEQUENCE</scope>
    <source>
        <tissue evidence="1">Whole organism</tissue>
    </source>
</reference>
<dbReference type="EMBL" id="HACA01025505">
    <property type="protein sequence ID" value="CDW42866.1"/>
    <property type="molecule type" value="Transcribed_RNA"/>
</dbReference>
<organism evidence="1">
    <name type="scientific">Lepeophtheirus salmonis</name>
    <name type="common">Salmon louse</name>
    <name type="synonym">Caligus salmonis</name>
    <dbReference type="NCBI Taxonomy" id="72036"/>
    <lineage>
        <taxon>Eukaryota</taxon>
        <taxon>Metazoa</taxon>
        <taxon>Ecdysozoa</taxon>
        <taxon>Arthropoda</taxon>
        <taxon>Crustacea</taxon>
        <taxon>Multicrustacea</taxon>
        <taxon>Hexanauplia</taxon>
        <taxon>Copepoda</taxon>
        <taxon>Siphonostomatoida</taxon>
        <taxon>Caligidae</taxon>
        <taxon>Lepeophtheirus</taxon>
    </lineage>
</organism>
<evidence type="ECO:0000313" key="1">
    <source>
        <dbReference type="EMBL" id="CDW42866.1"/>
    </source>
</evidence>
<sequence>FNYIPDQFQHSCVLINLRICCRVIIVSQCQTQSRIGDRYRSNCSKCHCLYHFLLLPLSQLI</sequence>
<name>A0A0K2UYT6_LEPSM</name>
<dbReference type="AlphaFoldDB" id="A0A0K2UYT6"/>
<accession>A0A0K2UYT6</accession>
<feature type="non-terminal residue" evidence="1">
    <location>
        <position position="1"/>
    </location>
</feature>
<protein>
    <submittedName>
        <fullName evidence="1">Uncharacterized protein</fullName>
    </submittedName>
</protein>
<proteinExistence type="predicted"/>